<evidence type="ECO:0000256" key="2">
    <source>
        <dbReference type="ARBA" id="ARBA00023239"/>
    </source>
</evidence>
<comment type="similarity">
    <text evidence="5">Belongs to the EutC family.</text>
</comment>
<dbReference type="AlphaFoldDB" id="A0A0M0H3W4"/>
<keyword evidence="8" id="KW-1185">Reference proteome</keyword>
<evidence type="ECO:0000313" key="8">
    <source>
        <dbReference type="Proteomes" id="UP000037269"/>
    </source>
</evidence>
<gene>
    <name evidence="5" type="primary">eutC</name>
    <name evidence="6" type="ORF">AF333_13850</name>
    <name evidence="7" type="ORF">SAMN04487909_102164</name>
</gene>
<evidence type="ECO:0000313" key="6">
    <source>
        <dbReference type="EMBL" id="KON96397.1"/>
    </source>
</evidence>
<dbReference type="HAMAP" id="MF_00601">
    <property type="entry name" value="EutC"/>
    <property type="match status" value="1"/>
</dbReference>
<protein>
    <recommendedName>
        <fullName evidence="5">Ethanolamine ammonia-lyase small subunit</fullName>
        <shortName evidence="5">EAL small subunit</shortName>
        <ecNumber evidence="5">4.3.1.7</ecNumber>
    </recommendedName>
</protein>
<reference evidence="6 8" key="1">
    <citation type="submission" date="2015-07" db="EMBL/GenBank/DDBJ databases">
        <title>Fjat-14205 dsm 2895.</title>
        <authorList>
            <person name="Liu B."/>
            <person name="Wang J."/>
            <person name="Zhu Y."/>
            <person name="Liu G."/>
            <person name="Chen Q."/>
            <person name="Chen Z."/>
            <person name="Lan J."/>
            <person name="Che J."/>
            <person name="Ge C."/>
            <person name="Shi H."/>
            <person name="Pan Z."/>
            <person name="Liu X."/>
        </authorList>
    </citation>
    <scope>NUCLEOTIDE SEQUENCE [LARGE SCALE GENOMIC DNA]</scope>
    <source>
        <strain evidence="6 8">DSM 2895</strain>
    </source>
</reference>
<keyword evidence="4 5" id="KW-1283">Bacterial microcompartment</keyword>
<evidence type="ECO:0000256" key="4">
    <source>
        <dbReference type="ARBA" id="ARBA00024446"/>
    </source>
</evidence>
<dbReference type="GO" id="GO:0009350">
    <property type="term" value="C:ethanolamine ammonia-lyase complex"/>
    <property type="evidence" value="ECO:0007669"/>
    <property type="project" value="UniProtKB-UniRule"/>
</dbReference>
<dbReference type="PANTHER" id="PTHR39330">
    <property type="entry name" value="ETHANOLAMINE AMMONIA-LYASE LIGHT CHAIN"/>
    <property type="match status" value="1"/>
</dbReference>
<comment type="catalytic activity">
    <reaction evidence="5">
        <text>ethanolamine = acetaldehyde + NH4(+)</text>
        <dbReference type="Rhea" id="RHEA:15313"/>
        <dbReference type="ChEBI" id="CHEBI:15343"/>
        <dbReference type="ChEBI" id="CHEBI:28938"/>
        <dbReference type="ChEBI" id="CHEBI:57603"/>
        <dbReference type="EC" id="4.3.1.7"/>
    </reaction>
</comment>
<evidence type="ECO:0000256" key="1">
    <source>
        <dbReference type="ARBA" id="ARBA00022628"/>
    </source>
</evidence>
<comment type="subunit">
    <text evidence="5">The basic unit is a heterodimer which dimerizes to form tetramers. The heterotetramers trimerize; 6 large subunits form a core ring with 6 small subunits projecting outwards.</text>
</comment>
<dbReference type="InterPro" id="IPR009246">
    <property type="entry name" value="EutC"/>
</dbReference>
<dbReference type="EMBL" id="FNED01000002">
    <property type="protein sequence ID" value="SDI22023.1"/>
    <property type="molecule type" value="Genomic_DNA"/>
</dbReference>
<comment type="pathway">
    <text evidence="5">Amine and polyamine degradation; ethanolamine degradation.</text>
</comment>
<evidence type="ECO:0000256" key="3">
    <source>
        <dbReference type="ARBA" id="ARBA00023285"/>
    </source>
</evidence>
<dbReference type="Proteomes" id="UP000037269">
    <property type="component" value="Unassembled WGS sequence"/>
</dbReference>
<dbReference type="PIRSF" id="PIRSF018982">
    <property type="entry name" value="EutC"/>
    <property type="match status" value="1"/>
</dbReference>
<dbReference type="Pfam" id="PF05985">
    <property type="entry name" value="EutC"/>
    <property type="match status" value="1"/>
</dbReference>
<keyword evidence="1 5" id="KW-0846">Cobalamin</keyword>
<feature type="binding site" evidence="5">
    <location>
        <position position="203"/>
    </location>
    <ligand>
        <name>adenosylcob(III)alamin</name>
        <dbReference type="ChEBI" id="CHEBI:18408"/>
    </ligand>
</feature>
<dbReference type="Gene3D" id="1.10.30.40">
    <property type="entry name" value="Ethanolamine ammonia-lyase light chain (EutC), N-terminal domain"/>
    <property type="match status" value="1"/>
</dbReference>
<dbReference type="GeneID" id="42306256"/>
<dbReference type="STRING" id="47500.AF333_13850"/>
<evidence type="ECO:0000256" key="5">
    <source>
        <dbReference type="HAMAP-Rule" id="MF_00601"/>
    </source>
</evidence>
<dbReference type="Proteomes" id="UP000182836">
    <property type="component" value="Unassembled WGS sequence"/>
</dbReference>
<feature type="binding site" evidence="5">
    <location>
        <position position="224"/>
    </location>
    <ligand>
        <name>adenosylcob(III)alamin</name>
        <dbReference type="ChEBI" id="CHEBI:18408"/>
    </ligand>
</feature>
<sequence length="297" mass="33342">MNQEKIEQVVEQVLRELTRKLEASRVEEMQTEEGPLQRKEKDVILFSEEKEMGVERPHHLQAIERAQQVTPARIGIGRAGTRMRTRSYLQFRIDHAAAQDAVMKDVSEELVESLGLPVLRTQAEDMTTYLMDLDKGRKLSEKSVHWLSEHGEKKKNVQILVCDGLSSSAVEANIRDILPSLEQGLKLKNLSVARPLFVKRSRVWVQDHIASIVDCDVVLSLIGERPGLATSESLSAYMVYRPGAHTVEADRTVISNIHKGGFPPVEAGAYLADLIGDIIQHEASGVSYMRKKNNQNN</sequence>
<comment type="subcellular location">
    <subcellularLocation>
        <location evidence="5">Bacterial microcompartment</location>
    </subcellularLocation>
</comment>
<organism evidence="6 8">
    <name type="scientific">Aneurinibacillus migulanus</name>
    <name type="common">Bacillus migulanus</name>
    <dbReference type="NCBI Taxonomy" id="47500"/>
    <lineage>
        <taxon>Bacteria</taxon>
        <taxon>Bacillati</taxon>
        <taxon>Bacillota</taxon>
        <taxon>Bacilli</taxon>
        <taxon>Bacillales</taxon>
        <taxon>Paenibacillaceae</taxon>
        <taxon>Aneurinibacillus group</taxon>
        <taxon>Aneurinibacillus</taxon>
    </lineage>
</organism>
<dbReference type="InterPro" id="IPR042251">
    <property type="entry name" value="EutC_C"/>
</dbReference>
<evidence type="ECO:0000313" key="7">
    <source>
        <dbReference type="EMBL" id="SDI22023.1"/>
    </source>
</evidence>
<dbReference type="GO" id="GO:0046336">
    <property type="term" value="P:ethanolamine catabolic process"/>
    <property type="evidence" value="ECO:0007669"/>
    <property type="project" value="UniProtKB-UniRule"/>
</dbReference>
<name>A0A0M0H3W4_ANEMI</name>
<dbReference type="Gene3D" id="3.40.50.11240">
    <property type="entry name" value="Ethanolamine ammonia-lyase light chain (EutC)"/>
    <property type="match status" value="1"/>
</dbReference>
<dbReference type="GO" id="GO:0006520">
    <property type="term" value="P:amino acid metabolic process"/>
    <property type="evidence" value="ECO:0007669"/>
    <property type="project" value="InterPro"/>
</dbReference>
<reference evidence="7 9" key="2">
    <citation type="submission" date="2016-10" db="EMBL/GenBank/DDBJ databases">
        <authorList>
            <person name="de Groot N.N."/>
        </authorList>
    </citation>
    <scope>NUCLEOTIDE SEQUENCE [LARGE SCALE GENOMIC DNA]</scope>
    <source>
        <strain evidence="7 9">DSM 2895</strain>
    </source>
</reference>
<dbReference type="RefSeq" id="WP_043064080.1">
    <property type="nucleotide sequence ID" value="NZ_BJOA01000010.1"/>
</dbReference>
<keyword evidence="3 5" id="KW-0170">Cobalt</keyword>
<dbReference type="GO" id="GO:0031419">
    <property type="term" value="F:cobalamin binding"/>
    <property type="evidence" value="ECO:0007669"/>
    <property type="project" value="UniProtKB-UniRule"/>
</dbReference>
<dbReference type="UniPathway" id="UPA00560"/>
<dbReference type="GO" id="GO:0031471">
    <property type="term" value="C:ethanolamine degradation polyhedral organelle"/>
    <property type="evidence" value="ECO:0007669"/>
    <property type="project" value="UniProtKB-UniRule"/>
</dbReference>
<dbReference type="PATRIC" id="fig|47500.9.peg.4147"/>
<dbReference type="EC" id="4.3.1.7" evidence="5"/>
<evidence type="ECO:0000313" key="9">
    <source>
        <dbReference type="Proteomes" id="UP000182836"/>
    </source>
</evidence>
<comment type="function">
    <text evidence="5">Catalyzes the deamination of various vicinal amino-alcohols to oxo compounds. Allows this organism to utilize ethanolamine as the sole source of nitrogen and carbon in the presence of external vitamin B12.</text>
</comment>
<dbReference type="NCBIfam" id="NF003971">
    <property type="entry name" value="PRK05465.1"/>
    <property type="match status" value="1"/>
</dbReference>
<keyword evidence="2 5" id="KW-0456">Lyase</keyword>
<proteinExistence type="inferred from homology"/>
<dbReference type="OrthoDB" id="114248at2"/>
<comment type="cofactor">
    <cofactor evidence="5">
        <name>adenosylcob(III)alamin</name>
        <dbReference type="ChEBI" id="CHEBI:18408"/>
    </cofactor>
    <text evidence="5">Binds between the large and small subunits.</text>
</comment>
<dbReference type="PANTHER" id="PTHR39330:SF1">
    <property type="entry name" value="ETHANOLAMINE AMMONIA-LYASE SMALL SUBUNIT"/>
    <property type="match status" value="1"/>
</dbReference>
<dbReference type="EMBL" id="LGUG01000004">
    <property type="protein sequence ID" value="KON96397.1"/>
    <property type="molecule type" value="Genomic_DNA"/>
</dbReference>
<accession>A0A0M0H3W4</accession>
<dbReference type="GO" id="GO:0008851">
    <property type="term" value="F:ethanolamine ammonia-lyase activity"/>
    <property type="evidence" value="ECO:0007669"/>
    <property type="project" value="UniProtKB-UniRule"/>
</dbReference>
<dbReference type="InterPro" id="IPR042255">
    <property type="entry name" value="EutC_N"/>
</dbReference>